<dbReference type="GO" id="GO:0004674">
    <property type="term" value="F:protein serine/threonine kinase activity"/>
    <property type="evidence" value="ECO:0007669"/>
    <property type="project" value="UniProtKB-KW"/>
</dbReference>
<evidence type="ECO:0000259" key="6">
    <source>
        <dbReference type="PROSITE" id="PS50011"/>
    </source>
</evidence>
<dbReference type="GO" id="GO:0005524">
    <property type="term" value="F:ATP binding"/>
    <property type="evidence" value="ECO:0007669"/>
    <property type="project" value="UniProtKB-KW"/>
</dbReference>
<keyword evidence="5" id="KW-0067">ATP-binding</keyword>
<evidence type="ECO:0000256" key="5">
    <source>
        <dbReference type="ARBA" id="ARBA00022840"/>
    </source>
</evidence>
<dbReference type="InterPro" id="IPR011009">
    <property type="entry name" value="Kinase-like_dom_sf"/>
</dbReference>
<dbReference type="AlphaFoldDB" id="A0A507R5L3"/>
<evidence type="ECO:0000313" key="8">
    <source>
        <dbReference type="Proteomes" id="UP000319663"/>
    </source>
</evidence>
<gene>
    <name evidence="7" type="ORF">MPDQ_007851</name>
</gene>
<keyword evidence="8" id="KW-1185">Reference proteome</keyword>
<dbReference type="GO" id="GO:0043484">
    <property type="term" value="P:regulation of RNA splicing"/>
    <property type="evidence" value="ECO:0007669"/>
    <property type="project" value="TreeGrafter"/>
</dbReference>
<evidence type="ECO:0000313" key="7">
    <source>
        <dbReference type="EMBL" id="TQB76443.1"/>
    </source>
</evidence>
<dbReference type="PROSITE" id="PS50011">
    <property type="entry name" value="PROTEIN_KINASE_DOM"/>
    <property type="match status" value="1"/>
</dbReference>
<dbReference type="GO" id="GO:0005634">
    <property type="term" value="C:nucleus"/>
    <property type="evidence" value="ECO:0007669"/>
    <property type="project" value="TreeGrafter"/>
</dbReference>
<dbReference type="InterPro" id="IPR000719">
    <property type="entry name" value="Prot_kinase_dom"/>
</dbReference>
<dbReference type="Pfam" id="PF00069">
    <property type="entry name" value="Pkinase"/>
    <property type="match status" value="1"/>
</dbReference>
<dbReference type="EMBL" id="VIFY01000009">
    <property type="protein sequence ID" value="TQB76443.1"/>
    <property type="molecule type" value="Genomic_DNA"/>
</dbReference>
<dbReference type="STRING" id="5098.A0A507R5L3"/>
<proteinExistence type="predicted"/>
<organism evidence="7 8">
    <name type="scientific">Monascus purpureus</name>
    <name type="common">Red mold</name>
    <name type="synonym">Monascus anka</name>
    <dbReference type="NCBI Taxonomy" id="5098"/>
    <lineage>
        <taxon>Eukaryota</taxon>
        <taxon>Fungi</taxon>
        <taxon>Dikarya</taxon>
        <taxon>Ascomycota</taxon>
        <taxon>Pezizomycotina</taxon>
        <taxon>Eurotiomycetes</taxon>
        <taxon>Eurotiomycetidae</taxon>
        <taxon>Eurotiales</taxon>
        <taxon>Aspergillaceae</taxon>
        <taxon>Monascus</taxon>
    </lineage>
</organism>
<sequence>MDMSGASLISEAVGSGQADFGLATRLDKPDTRDGMVGKQLGIYPIQPDFYCAPEVILGCGWDFKADIWNFGVLLWNILRSKGLFQQVHDADGKYNAKSRLAEMIALLSPPLPKALLAKSKTMSEHNWPQPVANNTGRLCSNAQ</sequence>
<reference evidence="7 8" key="1">
    <citation type="submission" date="2019-06" db="EMBL/GenBank/DDBJ databases">
        <title>Wine fermentation using esterase from Monascus purpureus.</title>
        <authorList>
            <person name="Geng C."/>
            <person name="Zhang Y."/>
        </authorList>
    </citation>
    <scope>NUCLEOTIDE SEQUENCE [LARGE SCALE GENOMIC DNA]</scope>
    <source>
        <strain evidence="7">HQ1</strain>
    </source>
</reference>
<dbReference type="SUPFAM" id="SSF56112">
    <property type="entry name" value="Protein kinase-like (PK-like)"/>
    <property type="match status" value="1"/>
</dbReference>
<dbReference type="OrthoDB" id="5979581at2759"/>
<accession>A0A507R5L3</accession>
<keyword evidence="2" id="KW-0808">Transferase</keyword>
<evidence type="ECO:0000256" key="1">
    <source>
        <dbReference type="ARBA" id="ARBA00022527"/>
    </source>
</evidence>
<dbReference type="PANTHER" id="PTHR45646:SF11">
    <property type="entry name" value="SERINE_THREONINE-PROTEIN KINASE DOA"/>
    <property type="match status" value="1"/>
</dbReference>
<protein>
    <recommendedName>
        <fullName evidence="6">Protein kinase domain-containing protein</fullName>
    </recommendedName>
</protein>
<dbReference type="Gene3D" id="1.10.510.10">
    <property type="entry name" value="Transferase(Phosphotransferase) domain 1"/>
    <property type="match status" value="1"/>
</dbReference>
<evidence type="ECO:0000256" key="2">
    <source>
        <dbReference type="ARBA" id="ARBA00022679"/>
    </source>
</evidence>
<dbReference type="Proteomes" id="UP000319663">
    <property type="component" value="Unassembled WGS sequence"/>
</dbReference>
<dbReference type="InterPro" id="IPR051175">
    <property type="entry name" value="CLK_kinases"/>
</dbReference>
<keyword evidence="4" id="KW-0418">Kinase</keyword>
<comment type="caution">
    <text evidence="7">The sequence shown here is derived from an EMBL/GenBank/DDBJ whole genome shotgun (WGS) entry which is preliminary data.</text>
</comment>
<name>A0A507R5L3_MONPU</name>
<keyword evidence="3" id="KW-0547">Nucleotide-binding</keyword>
<evidence type="ECO:0000256" key="4">
    <source>
        <dbReference type="ARBA" id="ARBA00022777"/>
    </source>
</evidence>
<dbReference type="PANTHER" id="PTHR45646">
    <property type="entry name" value="SERINE/THREONINE-PROTEIN KINASE DOA-RELATED"/>
    <property type="match status" value="1"/>
</dbReference>
<keyword evidence="1" id="KW-0723">Serine/threonine-protein kinase</keyword>
<feature type="domain" description="Protein kinase" evidence="6">
    <location>
        <begin position="1"/>
        <end position="143"/>
    </location>
</feature>
<evidence type="ECO:0000256" key="3">
    <source>
        <dbReference type="ARBA" id="ARBA00022741"/>
    </source>
</evidence>